<reference evidence="4" key="1">
    <citation type="submission" date="2021-05" db="EMBL/GenBank/DDBJ databases">
        <title>Genome of Sphingobium sp. strain.</title>
        <authorList>
            <person name="Fan R."/>
        </authorList>
    </citation>
    <scope>NUCLEOTIDE SEQUENCE</scope>
    <source>
        <strain evidence="4">H33</strain>
    </source>
</reference>
<gene>
    <name evidence="4" type="ORF">KK488_00715</name>
</gene>
<evidence type="ECO:0000313" key="4">
    <source>
        <dbReference type="EMBL" id="MBT2185466.1"/>
    </source>
</evidence>
<keyword evidence="5" id="KW-1185">Reference proteome</keyword>
<evidence type="ECO:0000256" key="1">
    <source>
        <dbReference type="ARBA" id="ARBA00023284"/>
    </source>
</evidence>
<sequence length="177" mass="19132">MRSPFFALLVAIATTTTASASAKLSKSEPKIGELAPDIQLTLVSGEKVSIANLRGKVVILNYWATWCAPCKKELPTLDAYYQYFKDKGLQVYAVTTRDSQPLFTLKKLFAAMAIPAVRSIKSPYGNPEAVPTNIVIGRDGRIRYAAAGAFDLDALNEIIVPLLNERAPPTTSVAGSK</sequence>
<keyword evidence="1" id="KW-0676">Redox-active center</keyword>
<dbReference type="InterPro" id="IPR036249">
    <property type="entry name" value="Thioredoxin-like_sf"/>
</dbReference>
<dbReference type="PROSITE" id="PS00194">
    <property type="entry name" value="THIOREDOXIN_1"/>
    <property type="match status" value="1"/>
</dbReference>
<dbReference type="Gene3D" id="3.40.30.10">
    <property type="entry name" value="Glutaredoxin"/>
    <property type="match status" value="1"/>
</dbReference>
<dbReference type="CDD" id="cd02966">
    <property type="entry name" value="TlpA_like_family"/>
    <property type="match status" value="1"/>
</dbReference>
<dbReference type="AlphaFoldDB" id="A0A9X1D9D6"/>
<evidence type="ECO:0000259" key="3">
    <source>
        <dbReference type="PROSITE" id="PS51352"/>
    </source>
</evidence>
<evidence type="ECO:0000313" key="5">
    <source>
        <dbReference type="Proteomes" id="UP001138757"/>
    </source>
</evidence>
<feature type="domain" description="Thioredoxin" evidence="3">
    <location>
        <begin position="29"/>
        <end position="164"/>
    </location>
</feature>
<dbReference type="PANTHER" id="PTHR42852">
    <property type="entry name" value="THIOL:DISULFIDE INTERCHANGE PROTEIN DSBE"/>
    <property type="match status" value="1"/>
</dbReference>
<accession>A0A9X1D9D6</accession>
<dbReference type="Proteomes" id="UP001138757">
    <property type="component" value="Unassembled WGS sequence"/>
</dbReference>
<evidence type="ECO:0000256" key="2">
    <source>
        <dbReference type="SAM" id="SignalP"/>
    </source>
</evidence>
<proteinExistence type="predicted"/>
<protein>
    <submittedName>
        <fullName evidence="4">TlpA family protein disulfide reductase</fullName>
    </submittedName>
</protein>
<organism evidence="4 5">
    <name type="scientific">Sphingobium nicotianae</name>
    <dbReference type="NCBI Taxonomy" id="2782607"/>
    <lineage>
        <taxon>Bacteria</taxon>
        <taxon>Pseudomonadati</taxon>
        <taxon>Pseudomonadota</taxon>
        <taxon>Alphaproteobacteria</taxon>
        <taxon>Sphingomonadales</taxon>
        <taxon>Sphingomonadaceae</taxon>
        <taxon>Sphingobium</taxon>
    </lineage>
</organism>
<dbReference type="PANTHER" id="PTHR42852:SF13">
    <property type="entry name" value="PROTEIN DIPZ"/>
    <property type="match status" value="1"/>
</dbReference>
<dbReference type="InterPro" id="IPR050553">
    <property type="entry name" value="Thioredoxin_ResA/DsbE_sf"/>
</dbReference>
<feature type="signal peptide" evidence="2">
    <location>
        <begin position="1"/>
        <end position="22"/>
    </location>
</feature>
<dbReference type="InterPro" id="IPR017937">
    <property type="entry name" value="Thioredoxin_CS"/>
</dbReference>
<feature type="chain" id="PRO_5040986612" evidence="2">
    <location>
        <begin position="23"/>
        <end position="177"/>
    </location>
</feature>
<dbReference type="GO" id="GO:0016209">
    <property type="term" value="F:antioxidant activity"/>
    <property type="evidence" value="ECO:0007669"/>
    <property type="project" value="InterPro"/>
</dbReference>
<dbReference type="InterPro" id="IPR013766">
    <property type="entry name" value="Thioredoxin_domain"/>
</dbReference>
<comment type="caution">
    <text evidence="4">The sequence shown here is derived from an EMBL/GenBank/DDBJ whole genome shotgun (WGS) entry which is preliminary data.</text>
</comment>
<dbReference type="Pfam" id="PF00578">
    <property type="entry name" value="AhpC-TSA"/>
    <property type="match status" value="1"/>
</dbReference>
<dbReference type="InterPro" id="IPR000866">
    <property type="entry name" value="AhpC/TSA"/>
</dbReference>
<dbReference type="EMBL" id="JAHGAW010000001">
    <property type="protein sequence ID" value="MBT2185466.1"/>
    <property type="molecule type" value="Genomic_DNA"/>
</dbReference>
<dbReference type="SUPFAM" id="SSF52833">
    <property type="entry name" value="Thioredoxin-like"/>
    <property type="match status" value="1"/>
</dbReference>
<dbReference type="PROSITE" id="PS51352">
    <property type="entry name" value="THIOREDOXIN_2"/>
    <property type="match status" value="1"/>
</dbReference>
<name>A0A9X1D9D6_9SPHN</name>
<dbReference type="GO" id="GO:0015036">
    <property type="term" value="F:disulfide oxidoreductase activity"/>
    <property type="evidence" value="ECO:0007669"/>
    <property type="project" value="UniProtKB-ARBA"/>
</dbReference>
<keyword evidence="2" id="KW-0732">Signal</keyword>